<gene>
    <name evidence="7" type="ORF">HMPREF3293_02663</name>
</gene>
<feature type="region of interest" description="Disordered" evidence="4">
    <location>
        <begin position="30"/>
        <end position="59"/>
    </location>
</feature>
<evidence type="ECO:0000256" key="4">
    <source>
        <dbReference type="SAM" id="MobiDB-lite"/>
    </source>
</evidence>
<dbReference type="STRING" id="626937.HMPREF3293_02663"/>
<dbReference type="OrthoDB" id="9814427at2"/>
<dbReference type="KEGG" id="cmiu:B1H56_07580"/>
<evidence type="ECO:0000256" key="5">
    <source>
        <dbReference type="SAM" id="SignalP"/>
    </source>
</evidence>
<dbReference type="GO" id="GO:0030246">
    <property type="term" value="F:carbohydrate binding"/>
    <property type="evidence" value="ECO:0007669"/>
    <property type="project" value="UniProtKB-ARBA"/>
</dbReference>
<evidence type="ECO:0000256" key="3">
    <source>
        <dbReference type="ARBA" id="ARBA00022729"/>
    </source>
</evidence>
<keyword evidence="8" id="KW-1185">Reference proteome</keyword>
<feature type="chain" id="PRO_5038354134" description="Periplasmic binding protein domain-containing protein" evidence="5">
    <location>
        <begin position="27"/>
        <end position="451"/>
    </location>
</feature>
<comment type="subcellular location">
    <subcellularLocation>
        <location evidence="1">Cell envelope</location>
    </subcellularLocation>
</comment>
<dbReference type="Gene3D" id="3.40.50.2300">
    <property type="match status" value="2"/>
</dbReference>
<dbReference type="InterPro" id="IPR028082">
    <property type="entry name" value="Peripla_BP_I"/>
</dbReference>
<comment type="caution">
    <text evidence="7">The sequence shown here is derived from an EMBL/GenBank/DDBJ whole genome shotgun (WGS) entry which is preliminary data.</text>
</comment>
<reference evidence="7 8" key="1">
    <citation type="submission" date="2016-02" db="EMBL/GenBank/DDBJ databases">
        <authorList>
            <person name="Wen L."/>
            <person name="He K."/>
            <person name="Yang H."/>
        </authorList>
    </citation>
    <scope>NUCLEOTIDE SEQUENCE [LARGE SCALE GENOMIC DNA]</scope>
    <source>
        <strain evidence="7 8">DSM 22607</strain>
    </source>
</reference>
<evidence type="ECO:0000313" key="8">
    <source>
        <dbReference type="Proteomes" id="UP000070366"/>
    </source>
</evidence>
<dbReference type="AlphaFoldDB" id="A0A136Q1M1"/>
<evidence type="ECO:0000259" key="6">
    <source>
        <dbReference type="Pfam" id="PF13407"/>
    </source>
</evidence>
<feature type="signal peptide" evidence="5">
    <location>
        <begin position="1"/>
        <end position="26"/>
    </location>
</feature>
<evidence type="ECO:0000256" key="1">
    <source>
        <dbReference type="ARBA" id="ARBA00004196"/>
    </source>
</evidence>
<dbReference type="PROSITE" id="PS51257">
    <property type="entry name" value="PROKAR_LIPOPROTEIN"/>
    <property type="match status" value="1"/>
</dbReference>
<dbReference type="PANTHER" id="PTHR46847">
    <property type="entry name" value="D-ALLOSE-BINDING PERIPLASMIC PROTEIN-RELATED"/>
    <property type="match status" value="1"/>
</dbReference>
<accession>A0A136Q1M1</accession>
<name>A0A136Q1M1_9FIRM</name>
<dbReference type="RefSeq" id="WP_066740038.1">
    <property type="nucleotide sequence ID" value="NZ_CABMOF010000006.1"/>
</dbReference>
<keyword evidence="3 5" id="KW-0732">Signal</keyword>
<dbReference type="Pfam" id="PF13407">
    <property type="entry name" value="Peripla_BP_4"/>
    <property type="match status" value="1"/>
</dbReference>
<sequence>MKKKKWYSLLAVVVIALLLFTACTPAETTATESASASTEAQASTEASGEESAPASASTEAAAGEVHEIYQLMPKLSLAGIVNPYVEDRADLDKAWPKEPAAEGTLKIGWTEINQSSDWFIAVKNSAEEKAKEYGYELEFLIAEDDPQTQSQHIDTFITQGVDIIVVDPVNSSAPVADINRAVEAGIPVLCVGAVPENCAALTTLCSNTFMNGYLTGQYMAEQFAADEEISATMIVGVMGSSCTESRLCGAVSGILKQRMEAKGTPYASDEDAWLAGYNLFEEIKSNGKGGSDEAGFQVTGYGTGDWTIEGGLAAAEDLCTANAGMNLMISENDFMAAGALKALTSANMKDQVKIGSVADGTREGLDLIKSGDLLCTGLNSGIEQGEWAIDFIHAIFEEGKDCSDLPLESLFTPGVISKENVDEMYDESIGFYKTQEFQFPQSIPELKAENQ</sequence>
<evidence type="ECO:0000313" key="7">
    <source>
        <dbReference type="EMBL" id="KXK64583.1"/>
    </source>
</evidence>
<dbReference type="PANTHER" id="PTHR46847:SF1">
    <property type="entry name" value="D-ALLOSE-BINDING PERIPLASMIC PROTEIN-RELATED"/>
    <property type="match status" value="1"/>
</dbReference>
<dbReference type="CDD" id="cd01536">
    <property type="entry name" value="PBP1_ABC_sugar_binding-like"/>
    <property type="match status" value="1"/>
</dbReference>
<dbReference type="InterPro" id="IPR025997">
    <property type="entry name" value="SBP_2_dom"/>
</dbReference>
<organism evidence="7 8">
    <name type="scientific">Christensenella minuta</name>
    <dbReference type="NCBI Taxonomy" id="626937"/>
    <lineage>
        <taxon>Bacteria</taxon>
        <taxon>Bacillati</taxon>
        <taxon>Bacillota</taxon>
        <taxon>Clostridia</taxon>
        <taxon>Christensenellales</taxon>
        <taxon>Christensenellaceae</taxon>
        <taxon>Christensenella</taxon>
    </lineage>
</organism>
<proteinExistence type="inferred from homology"/>
<dbReference type="Proteomes" id="UP000070366">
    <property type="component" value="Unassembled WGS sequence"/>
</dbReference>
<evidence type="ECO:0000256" key="2">
    <source>
        <dbReference type="ARBA" id="ARBA00007639"/>
    </source>
</evidence>
<dbReference type="GO" id="GO:0030313">
    <property type="term" value="C:cell envelope"/>
    <property type="evidence" value="ECO:0007669"/>
    <property type="project" value="UniProtKB-SubCell"/>
</dbReference>
<dbReference type="SUPFAM" id="SSF53822">
    <property type="entry name" value="Periplasmic binding protein-like I"/>
    <property type="match status" value="1"/>
</dbReference>
<protein>
    <recommendedName>
        <fullName evidence="6">Periplasmic binding protein domain-containing protein</fullName>
    </recommendedName>
</protein>
<feature type="domain" description="Periplasmic binding protein" evidence="6">
    <location>
        <begin position="113"/>
        <end position="399"/>
    </location>
</feature>
<dbReference type="EMBL" id="LSZW01000064">
    <property type="protein sequence ID" value="KXK64583.1"/>
    <property type="molecule type" value="Genomic_DNA"/>
</dbReference>
<comment type="similarity">
    <text evidence="2">Belongs to the bacterial solute-binding protein 2 family.</text>
</comment>